<gene>
    <name evidence="12" type="ORF">ERS672216_00199</name>
</gene>
<dbReference type="GO" id="GO:0015031">
    <property type="term" value="P:protein transport"/>
    <property type="evidence" value="ECO:0007669"/>
    <property type="project" value="UniProtKB-KW"/>
</dbReference>
<feature type="compositionally biased region" description="Basic residues" evidence="10">
    <location>
        <begin position="113"/>
        <end position="123"/>
    </location>
</feature>
<sequence length="263" mass="28734">MKISQSQRKLENNGLALGLVISIALHGALAAGLYGHFNTTKPQALNLTRISLDVFNVGGGQSDLAPAQESVVEEIIEEEPLVEEKPLEPIVEKPIIEDKIVEEVVKKPEPKPKKEKPKKKKTEKKKEKKDDTKKDDVAKTGGNNALSASTNSIASSAMTSTTPTQNLSASEKENIGAQIQAIIAAYAKKHYPHKARITKKRGTVKVSFIIDKDGAVSDVRITDSSGHEILDEAAIKFIHKTKHKFPKPSVKTTFDTPIKFTLI</sequence>
<evidence type="ECO:0000313" key="12">
    <source>
        <dbReference type="EMBL" id="CZE46107.1"/>
    </source>
</evidence>
<dbReference type="InterPro" id="IPR037682">
    <property type="entry name" value="TonB_C"/>
</dbReference>
<keyword evidence="5" id="KW-0997">Cell inner membrane</keyword>
<accession>A0A128ECA8</accession>
<organism evidence="12 13">
    <name type="scientific">Campylobacter geochelonis</name>
    <dbReference type="NCBI Taxonomy" id="1780362"/>
    <lineage>
        <taxon>Bacteria</taxon>
        <taxon>Pseudomonadati</taxon>
        <taxon>Campylobacterota</taxon>
        <taxon>Epsilonproteobacteria</taxon>
        <taxon>Campylobacterales</taxon>
        <taxon>Campylobacteraceae</taxon>
        <taxon>Campylobacter</taxon>
    </lineage>
</organism>
<evidence type="ECO:0000256" key="4">
    <source>
        <dbReference type="ARBA" id="ARBA00022475"/>
    </source>
</evidence>
<dbReference type="OrthoDB" id="5334999at2"/>
<reference evidence="12 13" key="1">
    <citation type="submission" date="2016-02" db="EMBL/GenBank/DDBJ databases">
        <authorList>
            <consortium name="Pathogen Informatics"/>
        </authorList>
    </citation>
    <scope>NUCLEOTIDE SEQUENCE [LARGE SCALE GENOMIC DNA]</scope>
    <source>
        <strain evidence="12 13">RC20</strain>
    </source>
</reference>
<dbReference type="GO" id="GO:0098797">
    <property type="term" value="C:plasma membrane protein complex"/>
    <property type="evidence" value="ECO:0007669"/>
    <property type="project" value="TreeGrafter"/>
</dbReference>
<feature type="compositionally biased region" description="Polar residues" evidence="10">
    <location>
        <begin position="141"/>
        <end position="169"/>
    </location>
</feature>
<dbReference type="PROSITE" id="PS52015">
    <property type="entry name" value="TONB_CTD"/>
    <property type="match status" value="1"/>
</dbReference>
<evidence type="ECO:0000256" key="2">
    <source>
        <dbReference type="ARBA" id="ARBA00006555"/>
    </source>
</evidence>
<evidence type="ECO:0000313" key="13">
    <source>
        <dbReference type="Proteomes" id="UP000069632"/>
    </source>
</evidence>
<name>A0A128ECA8_9BACT</name>
<keyword evidence="6" id="KW-0812">Transmembrane</keyword>
<evidence type="ECO:0000256" key="1">
    <source>
        <dbReference type="ARBA" id="ARBA00004383"/>
    </source>
</evidence>
<evidence type="ECO:0000259" key="11">
    <source>
        <dbReference type="PROSITE" id="PS52015"/>
    </source>
</evidence>
<evidence type="ECO:0000256" key="9">
    <source>
        <dbReference type="ARBA" id="ARBA00023136"/>
    </source>
</evidence>
<evidence type="ECO:0000256" key="10">
    <source>
        <dbReference type="SAM" id="MobiDB-lite"/>
    </source>
</evidence>
<feature type="region of interest" description="Disordered" evidence="10">
    <location>
        <begin position="108"/>
        <end position="171"/>
    </location>
</feature>
<dbReference type="RefSeq" id="WP_075539886.1">
    <property type="nucleotide sequence ID" value="NZ_CP053844.1"/>
</dbReference>
<keyword evidence="9" id="KW-0472">Membrane</keyword>
<keyword evidence="4" id="KW-1003">Cell membrane</keyword>
<dbReference type="GO" id="GO:0015891">
    <property type="term" value="P:siderophore transport"/>
    <property type="evidence" value="ECO:0007669"/>
    <property type="project" value="InterPro"/>
</dbReference>
<dbReference type="GO" id="GO:0030288">
    <property type="term" value="C:outer membrane-bounded periplasmic space"/>
    <property type="evidence" value="ECO:0007669"/>
    <property type="project" value="InterPro"/>
</dbReference>
<dbReference type="InterPro" id="IPR003538">
    <property type="entry name" value="TonB"/>
</dbReference>
<dbReference type="GO" id="GO:0031992">
    <property type="term" value="F:energy transducer activity"/>
    <property type="evidence" value="ECO:0007669"/>
    <property type="project" value="InterPro"/>
</dbReference>
<evidence type="ECO:0000256" key="5">
    <source>
        <dbReference type="ARBA" id="ARBA00022519"/>
    </source>
</evidence>
<dbReference type="SUPFAM" id="SSF74653">
    <property type="entry name" value="TolA/TonB C-terminal domain"/>
    <property type="match status" value="1"/>
</dbReference>
<feature type="compositionally biased region" description="Basic and acidic residues" evidence="10">
    <location>
        <begin position="124"/>
        <end position="138"/>
    </location>
</feature>
<dbReference type="Proteomes" id="UP000069632">
    <property type="component" value="Unassembled WGS sequence"/>
</dbReference>
<protein>
    <submittedName>
        <fullName evidence="12">TonB</fullName>
    </submittedName>
</protein>
<keyword evidence="8" id="KW-1133">Transmembrane helix</keyword>
<dbReference type="PRINTS" id="PR01374">
    <property type="entry name" value="TONBPROTEIN"/>
</dbReference>
<comment type="similarity">
    <text evidence="2">Belongs to the TonB family.</text>
</comment>
<dbReference type="Gene3D" id="3.30.1150.10">
    <property type="match status" value="1"/>
</dbReference>
<dbReference type="PANTHER" id="PTHR33446">
    <property type="entry name" value="PROTEIN TONB-RELATED"/>
    <property type="match status" value="1"/>
</dbReference>
<dbReference type="InterPro" id="IPR051045">
    <property type="entry name" value="TonB-dependent_transducer"/>
</dbReference>
<evidence type="ECO:0000256" key="6">
    <source>
        <dbReference type="ARBA" id="ARBA00022692"/>
    </source>
</evidence>
<dbReference type="InterPro" id="IPR006260">
    <property type="entry name" value="TonB/TolA_C"/>
</dbReference>
<dbReference type="AlphaFoldDB" id="A0A128ECA8"/>
<dbReference type="EMBL" id="FIZP01000001">
    <property type="protein sequence ID" value="CZE46107.1"/>
    <property type="molecule type" value="Genomic_DNA"/>
</dbReference>
<evidence type="ECO:0000256" key="8">
    <source>
        <dbReference type="ARBA" id="ARBA00022989"/>
    </source>
</evidence>
<keyword evidence="7" id="KW-0653">Protein transport</keyword>
<dbReference type="NCBIfam" id="TIGR01352">
    <property type="entry name" value="tonB_Cterm"/>
    <property type="match status" value="1"/>
</dbReference>
<keyword evidence="13" id="KW-1185">Reference proteome</keyword>
<dbReference type="PANTHER" id="PTHR33446:SF2">
    <property type="entry name" value="PROTEIN TONB"/>
    <property type="match status" value="1"/>
</dbReference>
<evidence type="ECO:0000256" key="7">
    <source>
        <dbReference type="ARBA" id="ARBA00022927"/>
    </source>
</evidence>
<proteinExistence type="inferred from homology"/>
<dbReference type="GO" id="GO:0055085">
    <property type="term" value="P:transmembrane transport"/>
    <property type="evidence" value="ECO:0007669"/>
    <property type="project" value="InterPro"/>
</dbReference>
<comment type="subcellular location">
    <subcellularLocation>
        <location evidence="1">Cell inner membrane</location>
        <topology evidence="1">Single-pass membrane protein</topology>
        <orientation evidence="1">Periplasmic side</orientation>
    </subcellularLocation>
</comment>
<evidence type="ECO:0000256" key="3">
    <source>
        <dbReference type="ARBA" id="ARBA00022448"/>
    </source>
</evidence>
<keyword evidence="3" id="KW-0813">Transport</keyword>
<dbReference type="Pfam" id="PF03544">
    <property type="entry name" value="TonB_C"/>
    <property type="match status" value="1"/>
</dbReference>
<feature type="domain" description="TonB C-terminal" evidence="11">
    <location>
        <begin position="176"/>
        <end position="263"/>
    </location>
</feature>